<feature type="region of interest" description="Disordered" evidence="1">
    <location>
        <begin position="1"/>
        <end position="131"/>
    </location>
</feature>
<proteinExistence type="predicted"/>
<dbReference type="RefSeq" id="XP_038747622.1">
    <property type="nucleotide sequence ID" value="XM_038886918.1"/>
</dbReference>
<organism evidence="2 3">
    <name type="scientific">Colletotrichum karsti</name>
    <dbReference type="NCBI Taxonomy" id="1095194"/>
    <lineage>
        <taxon>Eukaryota</taxon>
        <taxon>Fungi</taxon>
        <taxon>Dikarya</taxon>
        <taxon>Ascomycota</taxon>
        <taxon>Pezizomycotina</taxon>
        <taxon>Sordariomycetes</taxon>
        <taxon>Hypocreomycetidae</taxon>
        <taxon>Glomerellales</taxon>
        <taxon>Glomerellaceae</taxon>
        <taxon>Colletotrichum</taxon>
        <taxon>Colletotrichum boninense species complex</taxon>
    </lineage>
</organism>
<reference evidence="2" key="1">
    <citation type="submission" date="2020-03" db="EMBL/GenBank/DDBJ databases">
        <authorList>
            <person name="He L."/>
        </authorList>
    </citation>
    <scope>NUCLEOTIDE SEQUENCE</scope>
    <source>
        <strain evidence="2">CkLH20</strain>
    </source>
</reference>
<keyword evidence="3" id="KW-1185">Reference proteome</keyword>
<reference evidence="2" key="2">
    <citation type="submission" date="2020-11" db="EMBL/GenBank/DDBJ databases">
        <title>Whole genome sequencing of Colletotrichum sp.</title>
        <authorList>
            <person name="Li H."/>
        </authorList>
    </citation>
    <scope>NUCLEOTIDE SEQUENCE</scope>
    <source>
        <strain evidence="2">CkLH20</strain>
    </source>
</reference>
<sequence>MDPKKTYASTKSIADASYEMGVHRQTVPDAEDAFDDRHDLPPPYEAAGGSTASASAAIPTPPSTLMRDSSPRSSTSSVRGEDAGFLPGAGRAEGYRRTSPMSVDGKDYHDDEASDASSIGRVSNHLRKPRTPSLRATAAASQLPSNQLEAHMCNFSGTSQPGDFDLSRESPGVLGIDIISDNCKEVCPGTCPAAVSLANFAALL</sequence>
<dbReference type="AlphaFoldDB" id="A0A9P6LMF6"/>
<dbReference type="GeneID" id="62159992"/>
<evidence type="ECO:0000313" key="2">
    <source>
        <dbReference type="EMBL" id="KAF9878161.1"/>
    </source>
</evidence>
<dbReference type="Proteomes" id="UP000781932">
    <property type="component" value="Unassembled WGS sequence"/>
</dbReference>
<comment type="caution">
    <text evidence="2">The sequence shown here is derived from an EMBL/GenBank/DDBJ whole genome shotgun (WGS) entry which is preliminary data.</text>
</comment>
<dbReference type="EMBL" id="JAATWM020000011">
    <property type="protein sequence ID" value="KAF9878161.1"/>
    <property type="molecule type" value="Genomic_DNA"/>
</dbReference>
<evidence type="ECO:0000256" key="1">
    <source>
        <dbReference type="SAM" id="MobiDB-lite"/>
    </source>
</evidence>
<feature type="compositionally biased region" description="Low complexity" evidence="1">
    <location>
        <begin position="46"/>
        <end position="58"/>
    </location>
</feature>
<name>A0A9P6LMF6_9PEZI</name>
<protein>
    <submittedName>
        <fullName evidence="2">Uncharacterized protein</fullName>
    </submittedName>
</protein>
<evidence type="ECO:0000313" key="3">
    <source>
        <dbReference type="Proteomes" id="UP000781932"/>
    </source>
</evidence>
<accession>A0A9P6LMF6</accession>
<gene>
    <name evidence="2" type="ORF">CkaCkLH20_04199</name>
</gene>